<dbReference type="GO" id="GO:0006508">
    <property type="term" value="P:proteolysis"/>
    <property type="evidence" value="ECO:0007669"/>
    <property type="project" value="UniProtKB-KW"/>
</dbReference>
<evidence type="ECO:0000256" key="2">
    <source>
        <dbReference type="ARBA" id="ARBA00022512"/>
    </source>
</evidence>
<dbReference type="Gene3D" id="3.50.30.30">
    <property type="match status" value="1"/>
</dbReference>
<dbReference type="Pfam" id="PF00082">
    <property type="entry name" value="Peptidase_S8"/>
    <property type="match status" value="1"/>
</dbReference>
<keyword evidence="14" id="KW-1185">Reference proteome</keyword>
<reference evidence="13 14" key="1">
    <citation type="submission" date="2015-11" db="EMBL/GenBank/DDBJ databases">
        <title>Genome Sequence of Bacillus simplex strain VanAntwerpen2.</title>
        <authorList>
            <person name="Couger M.B."/>
        </authorList>
    </citation>
    <scope>NUCLEOTIDE SEQUENCE [LARGE SCALE GENOMIC DNA]</scope>
    <source>
        <strain evidence="13 14">VanAntwerpen02</strain>
    </source>
</reference>
<evidence type="ECO:0000256" key="6">
    <source>
        <dbReference type="ARBA" id="ARBA00022801"/>
    </source>
</evidence>
<comment type="similarity">
    <text evidence="1 9 10">Belongs to the peptidase S8 family.</text>
</comment>
<keyword evidence="6 9" id="KW-0378">Hydrolase</keyword>
<dbReference type="InterPro" id="IPR023828">
    <property type="entry name" value="Peptidase_S8_Ser-AS"/>
</dbReference>
<feature type="active site" description="Charge relay system" evidence="8 9">
    <location>
        <position position="187"/>
    </location>
</feature>
<evidence type="ECO:0000256" key="7">
    <source>
        <dbReference type="ARBA" id="ARBA00022825"/>
    </source>
</evidence>
<dbReference type="CDD" id="cd07474">
    <property type="entry name" value="Peptidases_S8_subtilisin_Vpr-like"/>
    <property type="match status" value="1"/>
</dbReference>
<sequence>MLKLVMKLFIYITVFLLLFTYSYEKEAASIILPPLPKLTESKKVTVVVTMDQAIERKKISELLGKYPTLQLRTVYSVALNGFSLRGSLNEIERLKKENDIQAVTEVSTYHAVLDESVPYIGGERVRAFLDEENHRITGKGVKVGVIDTGIDYTHPDLQRAYRGGKDLVDGDGDPMETKKQGELDTLHGTHVAGIIAANGKLKGVAPEAEIYAYRALGPGGAGDTEQVLTAIESAMKDEMDVLNLSLGNNVNGPDLPISLALNKAVESGIVAVTSNGNSGPEVWTVGSPGTSEKAISVGASTPPLKVPFMVYGLGSKKHHTRLHSFQGSRKWNLAFSEEVMDGGLGDEKDLKHAQDKIVLLERGVLTFQQKASNAAKAGAEGVIIYNNTGGTFTGSLEKEMNIPVASINRRDGLRLKKVMEQEHSHTVRFLYKNEQDRLADFSSRGPVTVSWGIKPDVLAPGVEIESTIPNGYMSLDGTSMSAPHVAGACALILQKHPDWNPDQVKSALMSTSKPLRKSAGEFYHTYEQGAGRIQIDEALKADTLLNPSSLSFGMYTKKGGIEEHHETILIENTGTKMRNYSFKVPLKEKGLTWELPKSLTLKPKEKKRLKVGLQVNPADLEKGVFDGYLLIMEGTKRISLPYLYVKEEPDYPRVMGFDFGQGDQAGTYRYEMYLPRGADEFGIALYEEDSLKFAGYLDWSKPAPSGLIKKNVLRKNLPPKGVYKAIIFARRNGREDRVEKTLHIE</sequence>
<dbReference type="InterPro" id="IPR023827">
    <property type="entry name" value="Peptidase_S8_Asp-AS"/>
</dbReference>
<proteinExistence type="inferred from homology"/>
<dbReference type="AlphaFoldDB" id="A0A125QS84"/>
<dbReference type="PANTHER" id="PTHR43806:SF65">
    <property type="entry name" value="SERINE PROTEASE APRX"/>
    <property type="match status" value="1"/>
</dbReference>
<keyword evidence="7 9" id="KW-0720">Serine protease</keyword>
<dbReference type="EMBL" id="LNNH01000012">
    <property type="protein sequence ID" value="KWW20926.1"/>
    <property type="molecule type" value="Genomic_DNA"/>
</dbReference>
<evidence type="ECO:0000313" key="13">
    <source>
        <dbReference type="EMBL" id="KWW20926.1"/>
    </source>
</evidence>
<gene>
    <name evidence="13" type="ORF">AS888_14940</name>
</gene>
<evidence type="ECO:0000256" key="1">
    <source>
        <dbReference type="ARBA" id="ARBA00011073"/>
    </source>
</evidence>
<comment type="caution">
    <text evidence="13">The sequence shown here is derived from an EMBL/GenBank/DDBJ whole genome shotgun (WGS) entry which is preliminary data.</text>
</comment>
<feature type="domain" description="Peptidase S8/S53" evidence="11">
    <location>
        <begin position="138"/>
        <end position="531"/>
    </location>
</feature>
<evidence type="ECO:0000313" key="14">
    <source>
        <dbReference type="Proteomes" id="UP000064189"/>
    </source>
</evidence>
<feature type="active site" description="Charge relay system" evidence="8 9">
    <location>
        <position position="147"/>
    </location>
</feature>
<dbReference type="Proteomes" id="UP000064189">
    <property type="component" value="Unassembled WGS sequence"/>
</dbReference>
<keyword evidence="4 9" id="KW-0645">Protease</keyword>
<dbReference type="PROSITE" id="PS00137">
    <property type="entry name" value="SUBTILASE_HIS"/>
    <property type="match status" value="1"/>
</dbReference>
<dbReference type="Pfam" id="PF02225">
    <property type="entry name" value="PA"/>
    <property type="match status" value="1"/>
</dbReference>
<dbReference type="InterPro" id="IPR050131">
    <property type="entry name" value="Peptidase_S8_subtilisin-like"/>
</dbReference>
<feature type="active site" description="Charge relay system" evidence="8 9">
    <location>
        <position position="479"/>
    </location>
</feature>
<evidence type="ECO:0000256" key="10">
    <source>
        <dbReference type="RuleBase" id="RU003355"/>
    </source>
</evidence>
<dbReference type="GO" id="GO:0004252">
    <property type="term" value="F:serine-type endopeptidase activity"/>
    <property type="evidence" value="ECO:0007669"/>
    <property type="project" value="UniProtKB-UniRule"/>
</dbReference>
<dbReference type="SUPFAM" id="SSF52025">
    <property type="entry name" value="PA domain"/>
    <property type="match status" value="1"/>
</dbReference>
<name>A0A125QS84_9BACI</name>
<keyword evidence="3" id="KW-0964">Secreted</keyword>
<evidence type="ECO:0000256" key="5">
    <source>
        <dbReference type="ARBA" id="ARBA00022729"/>
    </source>
</evidence>
<evidence type="ECO:0000256" key="4">
    <source>
        <dbReference type="ARBA" id="ARBA00022670"/>
    </source>
</evidence>
<dbReference type="InterPro" id="IPR003137">
    <property type="entry name" value="PA_domain"/>
</dbReference>
<dbReference type="CDD" id="cd02133">
    <property type="entry name" value="PA_C5a_like"/>
    <property type="match status" value="1"/>
</dbReference>
<dbReference type="PROSITE" id="PS51892">
    <property type="entry name" value="SUBTILASE"/>
    <property type="match status" value="1"/>
</dbReference>
<dbReference type="PROSITE" id="PS00138">
    <property type="entry name" value="SUBTILASE_SER"/>
    <property type="match status" value="1"/>
</dbReference>
<evidence type="ECO:0000256" key="9">
    <source>
        <dbReference type="PROSITE-ProRule" id="PRU01240"/>
    </source>
</evidence>
<dbReference type="Gene3D" id="3.40.50.200">
    <property type="entry name" value="Peptidase S8/S53 domain"/>
    <property type="match status" value="1"/>
</dbReference>
<dbReference type="SUPFAM" id="SSF52743">
    <property type="entry name" value="Subtilisin-like"/>
    <property type="match status" value="1"/>
</dbReference>
<organism evidence="13 14">
    <name type="scientific">Peribacillus simplex</name>
    <dbReference type="NCBI Taxonomy" id="1478"/>
    <lineage>
        <taxon>Bacteria</taxon>
        <taxon>Bacillati</taxon>
        <taxon>Bacillota</taxon>
        <taxon>Bacilli</taxon>
        <taxon>Bacillales</taxon>
        <taxon>Bacillaceae</taxon>
        <taxon>Peribacillus</taxon>
    </lineage>
</organism>
<evidence type="ECO:0000256" key="3">
    <source>
        <dbReference type="ARBA" id="ARBA00022525"/>
    </source>
</evidence>
<dbReference type="PRINTS" id="PR00723">
    <property type="entry name" value="SUBTILISIN"/>
</dbReference>
<dbReference type="InterPro" id="IPR036852">
    <property type="entry name" value="Peptidase_S8/S53_dom_sf"/>
</dbReference>
<feature type="domain" description="PA" evidence="12">
    <location>
        <begin position="352"/>
        <end position="415"/>
    </location>
</feature>
<keyword evidence="2" id="KW-0134">Cell wall</keyword>
<dbReference type="InterPro" id="IPR034213">
    <property type="entry name" value="S8_Vpr-like"/>
</dbReference>
<dbReference type="PANTHER" id="PTHR43806">
    <property type="entry name" value="PEPTIDASE S8"/>
    <property type="match status" value="1"/>
</dbReference>
<keyword evidence="5" id="KW-0732">Signal</keyword>
<evidence type="ECO:0000259" key="12">
    <source>
        <dbReference type="Pfam" id="PF02225"/>
    </source>
</evidence>
<dbReference type="InterPro" id="IPR015500">
    <property type="entry name" value="Peptidase_S8_subtilisin-rel"/>
</dbReference>
<protein>
    <submittedName>
        <fullName evidence="13">Peptidase S8</fullName>
    </submittedName>
</protein>
<accession>A0A125QS84</accession>
<evidence type="ECO:0000256" key="8">
    <source>
        <dbReference type="PIRSR" id="PIRSR615500-1"/>
    </source>
</evidence>
<dbReference type="InterPro" id="IPR022398">
    <property type="entry name" value="Peptidase_S8_His-AS"/>
</dbReference>
<dbReference type="PROSITE" id="PS00136">
    <property type="entry name" value="SUBTILASE_ASP"/>
    <property type="match status" value="1"/>
</dbReference>
<dbReference type="InterPro" id="IPR046450">
    <property type="entry name" value="PA_dom_sf"/>
</dbReference>
<dbReference type="InterPro" id="IPR000209">
    <property type="entry name" value="Peptidase_S8/S53_dom"/>
</dbReference>
<evidence type="ECO:0000259" key="11">
    <source>
        <dbReference type="Pfam" id="PF00082"/>
    </source>
</evidence>